<evidence type="ECO:0000313" key="4">
    <source>
        <dbReference type="Proteomes" id="UP000286701"/>
    </source>
</evidence>
<dbReference type="OrthoDB" id="5166556at2"/>
<keyword evidence="1" id="KW-0732">Signal</keyword>
<dbReference type="NCBIfam" id="NF047558">
    <property type="entry name" value="TPR_END_plus"/>
    <property type="match status" value="1"/>
</dbReference>
<organism evidence="3 4">
    <name type="scientific">Mucilaginibacter gilvus</name>
    <dbReference type="NCBI Taxonomy" id="2305909"/>
    <lineage>
        <taxon>Bacteria</taxon>
        <taxon>Pseudomonadati</taxon>
        <taxon>Bacteroidota</taxon>
        <taxon>Sphingobacteriia</taxon>
        <taxon>Sphingobacteriales</taxon>
        <taxon>Sphingobacteriaceae</taxon>
        <taxon>Mucilaginibacter</taxon>
    </lineage>
</organism>
<feature type="signal peptide" evidence="1">
    <location>
        <begin position="1"/>
        <end position="20"/>
    </location>
</feature>
<evidence type="ECO:0000259" key="2">
    <source>
        <dbReference type="Pfam" id="PF01841"/>
    </source>
</evidence>
<dbReference type="AlphaFoldDB" id="A0A444MRA2"/>
<dbReference type="Pfam" id="PF01841">
    <property type="entry name" value="Transglut_core"/>
    <property type="match status" value="1"/>
</dbReference>
<sequence length="416" mass="47411">MKFKYALLSLALFTTASLFGQNKPQPAFTPYADNFSDKLQKAYDKRDAETGRKLVEDFATQYNKLSREDKVYFGGNITNAYYNLSCIYAITNSKEKALQYLDSAVVKGYTDYKHLGEDTDFANIKAEPGFTAIRTKIRSIGDYLYILQKAGKYNSAQKRVIPAFSYQPATAPALVALRKKFNLDSVAGTGTDLEKMKNLLHWVHNTVNHDGQHESGIKLINADEIIGAARSRKVGVSCGELASVLQDCYLAMGWKARKVYCFPKDSLKTDFDSHVINVVYLPANQKWIWMDPTNNAYVTNDKGEMLGIEEVREGLVNNKPLVLNTDANWNNRQVITKNFYLYNYMAKNLYMLYSPIKSEFDYQTPGKNRSVGYVMLLPLEYYVQTPDKTVNVNRETNTTVTRYRTNNAVQFWSVEE</sequence>
<evidence type="ECO:0000256" key="1">
    <source>
        <dbReference type="SAM" id="SignalP"/>
    </source>
</evidence>
<keyword evidence="4" id="KW-1185">Reference proteome</keyword>
<protein>
    <submittedName>
        <fullName evidence="3">Transglutaminase domain-containing protein</fullName>
    </submittedName>
</protein>
<comment type="caution">
    <text evidence="3">The sequence shown here is derived from an EMBL/GenBank/DDBJ whole genome shotgun (WGS) entry which is preliminary data.</text>
</comment>
<reference evidence="3 4" key="1">
    <citation type="submission" date="2019-01" db="EMBL/GenBank/DDBJ databases">
        <title>Mucilaginibacter antarcticum sp. nov., isolated from antarctic soil.</title>
        <authorList>
            <person name="Yan Y.-Q."/>
            <person name="Du Z.-J."/>
        </authorList>
    </citation>
    <scope>NUCLEOTIDE SEQUENCE [LARGE SCALE GENOMIC DNA]</scope>
    <source>
        <strain evidence="3 4">F01003</strain>
    </source>
</reference>
<dbReference type="Gene3D" id="3.10.620.30">
    <property type="match status" value="1"/>
</dbReference>
<gene>
    <name evidence="3" type="ORF">EPL05_08935</name>
</gene>
<proteinExistence type="predicted"/>
<feature type="domain" description="Transglutaminase-like" evidence="2">
    <location>
        <begin position="184"/>
        <end position="292"/>
    </location>
</feature>
<dbReference type="InterPro" id="IPR002931">
    <property type="entry name" value="Transglutaminase-like"/>
</dbReference>
<accession>A0A444MRA2</accession>
<feature type="chain" id="PRO_5019426026" evidence="1">
    <location>
        <begin position="21"/>
        <end position="416"/>
    </location>
</feature>
<dbReference type="EMBL" id="SBIW01000003">
    <property type="protein sequence ID" value="RWY54157.1"/>
    <property type="molecule type" value="Genomic_DNA"/>
</dbReference>
<dbReference type="InterPro" id="IPR038765">
    <property type="entry name" value="Papain-like_cys_pep_sf"/>
</dbReference>
<dbReference type="RefSeq" id="WP_128533592.1">
    <property type="nucleotide sequence ID" value="NZ_SBIW01000003.1"/>
</dbReference>
<dbReference type="SUPFAM" id="SSF54001">
    <property type="entry name" value="Cysteine proteinases"/>
    <property type="match status" value="1"/>
</dbReference>
<evidence type="ECO:0000313" key="3">
    <source>
        <dbReference type="EMBL" id="RWY54157.1"/>
    </source>
</evidence>
<dbReference type="Proteomes" id="UP000286701">
    <property type="component" value="Unassembled WGS sequence"/>
</dbReference>
<name>A0A444MRA2_9SPHI</name>